<feature type="compositionally biased region" description="Polar residues" evidence="1">
    <location>
        <begin position="197"/>
        <end position="215"/>
    </location>
</feature>
<organism evidence="2 3">
    <name type="scientific">Zymomonas mobilis subsp. pomaceae (strain ATCC 29192 / DSM 22645 / JCM 10191 / CCUG 17912 / NBRC 13757 / NCIMB 11200 / NRRL B-4491 / Barker I)</name>
    <dbReference type="NCBI Taxonomy" id="579138"/>
    <lineage>
        <taxon>Bacteria</taxon>
        <taxon>Pseudomonadati</taxon>
        <taxon>Pseudomonadota</taxon>
        <taxon>Alphaproteobacteria</taxon>
        <taxon>Sphingomonadales</taxon>
        <taxon>Zymomonadaceae</taxon>
        <taxon>Zymomonas</taxon>
    </lineage>
</organism>
<dbReference type="HOGENOM" id="CLU_1282819_0_0_5"/>
<dbReference type="AlphaFoldDB" id="F8EUV6"/>
<dbReference type="InterPro" id="IPR019225">
    <property type="entry name" value="DUF2155"/>
</dbReference>
<accession>F8EUV6</accession>
<dbReference type="STRING" id="579138.Zymop_0341"/>
<gene>
    <name evidence="2" type="ordered locus">Zymop_0341</name>
</gene>
<evidence type="ECO:0000256" key="1">
    <source>
        <dbReference type="SAM" id="MobiDB-lite"/>
    </source>
</evidence>
<dbReference type="eggNOG" id="COG4765">
    <property type="taxonomic scope" value="Bacteria"/>
</dbReference>
<dbReference type="Pfam" id="PF09923">
    <property type="entry name" value="DUF2155"/>
    <property type="match status" value="1"/>
</dbReference>
<protein>
    <recommendedName>
        <fullName evidence="4">DUF2155 domain-containing protein</fullName>
    </recommendedName>
</protein>
<dbReference type="KEGG" id="zmp:Zymop_0341"/>
<feature type="compositionally biased region" description="Basic and acidic residues" evidence="1">
    <location>
        <begin position="185"/>
        <end position="196"/>
    </location>
</feature>
<evidence type="ECO:0000313" key="3">
    <source>
        <dbReference type="Proteomes" id="UP000000491"/>
    </source>
</evidence>
<sequence length="215" mass="24026">MKHWVIAVFLVLVVLLSGGLLWDIKSNRPEWLNFFDSHEENSSSEGTDNVQLEEVDMPSENSADYEVVPAPVEKGLLPMSQRTAVLGLLNKRTGQSQDLTMRPGNVEHLQDITITLRACEETMPWENEHLTGAFVQIEALKYNHRWQKIFSGWLYKEAPALNVVESPDYDVWPKSCTMRAPLGRGAEKDSASKDSTKNSAASRSESPSPKPALSS</sequence>
<dbReference type="Proteomes" id="UP000000491">
    <property type="component" value="Chromosome"/>
</dbReference>
<dbReference type="EMBL" id="CP002865">
    <property type="protein sequence ID" value="AEI37244.1"/>
    <property type="molecule type" value="Genomic_DNA"/>
</dbReference>
<proteinExistence type="predicted"/>
<evidence type="ECO:0008006" key="4">
    <source>
        <dbReference type="Google" id="ProtNLM"/>
    </source>
</evidence>
<name>F8EUV6_ZYMMT</name>
<reference evidence="2 3" key="1">
    <citation type="journal article" date="2011" name="J. Bacteriol.">
        <title>Genome sequence of the ethanol-producing Zymomonas mobilis subsp. pomaceae lectotype strain ATCC 29192.</title>
        <authorList>
            <person name="Kouvelis V.N."/>
            <person name="Davenport K.W."/>
            <person name="Brettin T.S."/>
            <person name="Bruce D."/>
            <person name="Detter C."/>
            <person name="Han C.S."/>
            <person name="Nolan M."/>
            <person name="Tapia R."/>
            <person name="Damoulaki A."/>
            <person name="Kyrpides N.C."/>
            <person name="Typas M.A."/>
            <person name="Pappas K.M."/>
        </authorList>
    </citation>
    <scope>NUCLEOTIDE SEQUENCE [LARGE SCALE GENOMIC DNA]</scope>
    <source>
        <strain evidence="3">ATCC 29192 / DSM 22645 / JCM 10191 / CCUG 17912 / NBRC 13757 / NCIMB 11200 / NRRL B-4491 / Barker I</strain>
    </source>
</reference>
<evidence type="ECO:0000313" key="2">
    <source>
        <dbReference type="EMBL" id="AEI37244.1"/>
    </source>
</evidence>
<feature type="region of interest" description="Disordered" evidence="1">
    <location>
        <begin position="180"/>
        <end position="215"/>
    </location>
</feature>